<dbReference type="GO" id="GO:0005634">
    <property type="term" value="C:nucleus"/>
    <property type="evidence" value="ECO:0007669"/>
    <property type="project" value="UniProtKB-SubCell"/>
</dbReference>
<comment type="cofactor">
    <cofactor evidence="1">
        <name>[4Fe-4S] cluster</name>
        <dbReference type="ChEBI" id="CHEBI:49883"/>
    </cofactor>
</comment>
<gene>
    <name evidence="14" type="ORF">cubi_03021</name>
</gene>
<dbReference type="InterPro" id="IPR013020">
    <property type="entry name" value="Rad3/Chl1-like"/>
</dbReference>
<dbReference type="GO" id="GO:0003677">
    <property type="term" value="F:DNA binding"/>
    <property type="evidence" value="ECO:0007669"/>
    <property type="project" value="InterPro"/>
</dbReference>
<dbReference type="RefSeq" id="XP_028876035.1">
    <property type="nucleotide sequence ID" value="XM_029020034.1"/>
</dbReference>
<evidence type="ECO:0000256" key="1">
    <source>
        <dbReference type="ARBA" id="ARBA00001966"/>
    </source>
</evidence>
<reference evidence="14 15" key="1">
    <citation type="submission" date="2016-10" db="EMBL/GenBank/DDBJ databases">
        <title>Reductive evolution of mitochondrial metabolism and differential evolution of invasion-related proteins in Cryptosporidium.</title>
        <authorList>
            <person name="Liu S."/>
            <person name="Roellig D.M."/>
            <person name="Guo Y."/>
            <person name="Li N."/>
            <person name="Frace M.A."/>
            <person name="Tang K."/>
            <person name="Zhang L."/>
            <person name="Feng Y."/>
            <person name="Xiao L."/>
        </authorList>
    </citation>
    <scope>NUCLEOTIDE SEQUENCE [LARGE SCALE GENOMIC DNA]</scope>
    <source>
        <strain evidence="14">39726</strain>
    </source>
</reference>
<comment type="similarity">
    <text evidence="3">Belongs to the DEAD box helicase family. DEAH subfamily. DDX11/CHL1 sub-subfamily.</text>
</comment>
<organism evidence="14 15">
    <name type="scientific">Cryptosporidium ubiquitum</name>
    <dbReference type="NCBI Taxonomy" id="857276"/>
    <lineage>
        <taxon>Eukaryota</taxon>
        <taxon>Sar</taxon>
        <taxon>Alveolata</taxon>
        <taxon>Apicomplexa</taxon>
        <taxon>Conoidasida</taxon>
        <taxon>Coccidia</taxon>
        <taxon>Eucoccidiorida</taxon>
        <taxon>Eimeriorina</taxon>
        <taxon>Cryptosporidiidae</taxon>
        <taxon>Cryptosporidium</taxon>
    </lineage>
</organism>
<comment type="caution">
    <text evidence="14">The sequence shown here is derived from an EMBL/GenBank/DDBJ whole genome shotgun (WGS) entry which is preliminary data.</text>
</comment>
<dbReference type="GO" id="GO:0016818">
    <property type="term" value="F:hydrolase activity, acting on acid anhydrides, in phosphorus-containing anhydrides"/>
    <property type="evidence" value="ECO:0007669"/>
    <property type="project" value="InterPro"/>
</dbReference>
<dbReference type="NCBIfam" id="TIGR00604">
    <property type="entry name" value="rad3"/>
    <property type="match status" value="1"/>
</dbReference>
<evidence type="ECO:0000313" key="14">
    <source>
        <dbReference type="EMBL" id="OII74890.1"/>
    </source>
</evidence>
<dbReference type="Pfam" id="PF13307">
    <property type="entry name" value="Helicase_C_2"/>
    <property type="match status" value="1"/>
</dbReference>
<dbReference type="Gene3D" id="3.40.50.300">
    <property type="entry name" value="P-loop containing nucleotide triphosphate hydrolases"/>
    <property type="match status" value="2"/>
</dbReference>
<keyword evidence="7 14" id="KW-0347">Helicase</keyword>
<dbReference type="AlphaFoldDB" id="A0A1J4MKU4"/>
<keyword evidence="11" id="KW-0413">Isomerase</keyword>
<proteinExistence type="inferred from homology"/>
<evidence type="ECO:0000256" key="11">
    <source>
        <dbReference type="ARBA" id="ARBA00023235"/>
    </source>
</evidence>
<evidence type="ECO:0000313" key="15">
    <source>
        <dbReference type="Proteomes" id="UP000186176"/>
    </source>
</evidence>
<keyword evidence="12" id="KW-0539">Nucleus</keyword>
<evidence type="ECO:0000256" key="6">
    <source>
        <dbReference type="ARBA" id="ARBA00022801"/>
    </source>
</evidence>
<dbReference type="VEuPathDB" id="CryptoDB:cubi_03021"/>
<dbReference type="GO" id="GO:0006139">
    <property type="term" value="P:nucleobase-containing compound metabolic process"/>
    <property type="evidence" value="ECO:0007669"/>
    <property type="project" value="InterPro"/>
</dbReference>
<keyword evidence="15" id="KW-1185">Reference proteome</keyword>
<dbReference type="Proteomes" id="UP000186176">
    <property type="component" value="Unassembled WGS sequence"/>
</dbReference>
<evidence type="ECO:0000256" key="8">
    <source>
        <dbReference type="ARBA" id="ARBA00022840"/>
    </source>
</evidence>
<keyword evidence="8" id="KW-0067">ATP-binding</keyword>
<evidence type="ECO:0000256" key="12">
    <source>
        <dbReference type="ARBA" id="ARBA00023242"/>
    </source>
</evidence>
<evidence type="ECO:0000259" key="13">
    <source>
        <dbReference type="PROSITE" id="PS51193"/>
    </source>
</evidence>
<dbReference type="InterPro" id="IPR027417">
    <property type="entry name" value="P-loop_NTPase"/>
</dbReference>
<dbReference type="GO" id="GO:0005524">
    <property type="term" value="F:ATP binding"/>
    <property type="evidence" value="ECO:0007669"/>
    <property type="project" value="UniProtKB-KW"/>
</dbReference>
<dbReference type="GO" id="GO:0051536">
    <property type="term" value="F:iron-sulfur cluster binding"/>
    <property type="evidence" value="ECO:0007669"/>
    <property type="project" value="UniProtKB-KW"/>
</dbReference>
<dbReference type="PROSITE" id="PS51193">
    <property type="entry name" value="HELICASE_ATP_BIND_2"/>
    <property type="match status" value="1"/>
</dbReference>
<dbReference type="InterPro" id="IPR006554">
    <property type="entry name" value="Helicase-like_DEXD_c2"/>
</dbReference>
<keyword evidence="9" id="KW-0408">Iron</keyword>
<dbReference type="GeneID" id="39979813"/>
<name>A0A1J4MKU4_9CRYT</name>
<evidence type="ECO:0000256" key="10">
    <source>
        <dbReference type="ARBA" id="ARBA00023014"/>
    </source>
</evidence>
<evidence type="ECO:0000256" key="3">
    <source>
        <dbReference type="ARBA" id="ARBA00008435"/>
    </source>
</evidence>
<keyword evidence="6" id="KW-0378">Hydrolase</keyword>
<accession>A0A1J4MKU4</accession>
<keyword evidence="5" id="KW-0547">Nucleotide-binding</keyword>
<dbReference type="InterPro" id="IPR014013">
    <property type="entry name" value="Helic_SF1/SF2_ATP-bd_DinG/Rad3"/>
</dbReference>
<dbReference type="SMART" id="SM00488">
    <property type="entry name" value="DEXDc2"/>
    <property type="match status" value="1"/>
</dbReference>
<dbReference type="PANTHER" id="PTHR11472:SF41">
    <property type="entry name" value="ATP-DEPENDENT DNA HELICASE DDX11-RELATED"/>
    <property type="match status" value="1"/>
</dbReference>
<keyword evidence="4" id="KW-0479">Metal-binding</keyword>
<dbReference type="PANTHER" id="PTHR11472">
    <property type="entry name" value="DNA REPAIR DEAD HELICASE RAD3/XP-D SUBFAMILY MEMBER"/>
    <property type="match status" value="1"/>
</dbReference>
<dbReference type="GO" id="GO:0003678">
    <property type="term" value="F:DNA helicase activity"/>
    <property type="evidence" value="ECO:0007669"/>
    <property type="project" value="InterPro"/>
</dbReference>
<evidence type="ECO:0000256" key="9">
    <source>
        <dbReference type="ARBA" id="ARBA00023004"/>
    </source>
</evidence>
<comment type="subcellular location">
    <subcellularLocation>
        <location evidence="2">Nucleus</location>
    </subcellularLocation>
</comment>
<evidence type="ECO:0000256" key="5">
    <source>
        <dbReference type="ARBA" id="ARBA00022741"/>
    </source>
</evidence>
<evidence type="ECO:0000256" key="4">
    <source>
        <dbReference type="ARBA" id="ARBA00022723"/>
    </source>
</evidence>
<dbReference type="SMART" id="SM00491">
    <property type="entry name" value="HELICc2"/>
    <property type="match status" value="1"/>
</dbReference>
<dbReference type="InterPro" id="IPR006555">
    <property type="entry name" value="ATP-dep_Helicase_C"/>
</dbReference>
<dbReference type="EMBL" id="LRBP01000008">
    <property type="protein sequence ID" value="OII74890.1"/>
    <property type="molecule type" value="Genomic_DNA"/>
</dbReference>
<sequence>MCSTNKFGFPNEPYDIQSEFCLSAWKLYDIDRGIGIFESPTGTGKTLSILCSSLSWINQKISSPVSSGQVSKSVPLWVVNAIKKKRENSFEQYINGKSNFLRHIKDDILNSTKKNIDELTLTENLNFSPSFYQIIISSRTHTQLTQFVEEFIKIKIANRNNFHISNIYSIVPLASRSHLCLHNQVKNYPSHLINDACKLYSGEGKKENKCIYKENYMELAKKCLIEPMNIEELCKEGYSLSACPYYATKEASKYSDIILVPYSIIFNKTTRESFGILLDKKKTFCFIDEAHNLINALESNNRASFTLISCQILNYSFEKLISTNDCTTKNNFFATFKQLVRLVKCIYSSTSNIINTNKRKHNESEMKSNQILLGPLEFINNYQINAFDLNKIINFIIENELCTKIKDIIIKFGRYFPIKFNSFEEIISYSNSLFLFKDFIAALVCSDKEFDKVIIETSFDHSDNKQVTITVVPINVQSSFTDIFANTKSTMLVGGTLEPLTEFQPLISPMEPTNIVKFSANYHISSNNLMCLIIPKFIDNSIVDLRYEYRTDVKQLLNLCELFSVLSSEVPNGICVFFTSYTFLDVFFKFLISESSKHYYRSIIKNKKIFKEKRQGSNCGKVLLNLYKDHIMNNKDYGAMLFAVLNGTLSEGVNFSDELCRCLVVISLPFPQKTEIFSCKERYFNGSIGDCNKYENMYRKIICMKTVNQCIGRAIRHRNDYSTILLVDHRYNNTEIKQMLPKWVAKNIPNDTLIEWNFQSNVILKLRDFYKNKS</sequence>
<evidence type="ECO:0000256" key="7">
    <source>
        <dbReference type="ARBA" id="ARBA00022806"/>
    </source>
</evidence>
<feature type="domain" description="Helicase ATP-binding" evidence="13">
    <location>
        <begin position="3"/>
        <end position="344"/>
    </location>
</feature>
<evidence type="ECO:0000256" key="2">
    <source>
        <dbReference type="ARBA" id="ARBA00004123"/>
    </source>
</evidence>
<dbReference type="GO" id="GO:0034085">
    <property type="term" value="P:establishment of sister chromatid cohesion"/>
    <property type="evidence" value="ECO:0007669"/>
    <property type="project" value="TreeGrafter"/>
</dbReference>
<dbReference type="SUPFAM" id="SSF52540">
    <property type="entry name" value="P-loop containing nucleoside triphosphate hydrolases"/>
    <property type="match status" value="1"/>
</dbReference>
<dbReference type="OrthoDB" id="19182at2759"/>
<dbReference type="InterPro" id="IPR010614">
    <property type="entry name" value="RAD3-like_helicase_DEAD"/>
</dbReference>
<dbReference type="InterPro" id="IPR045028">
    <property type="entry name" value="DinG/Rad3-like"/>
</dbReference>
<protein>
    <submittedName>
        <fullName evidence="14">Helicase</fullName>
    </submittedName>
</protein>
<dbReference type="GO" id="GO:0046872">
    <property type="term" value="F:metal ion binding"/>
    <property type="evidence" value="ECO:0007669"/>
    <property type="project" value="UniProtKB-KW"/>
</dbReference>
<dbReference type="Pfam" id="PF06733">
    <property type="entry name" value="DEAD_2"/>
    <property type="match status" value="1"/>
</dbReference>
<keyword evidence="10" id="KW-0411">Iron-sulfur</keyword>